<dbReference type="OrthoDB" id="3501032at2759"/>
<feature type="compositionally biased region" description="Acidic residues" evidence="1">
    <location>
        <begin position="541"/>
        <end position="562"/>
    </location>
</feature>
<accession>A0A1T3CL04</accession>
<gene>
    <name evidence="3" type="ORF">A0O28_0103120</name>
</gene>
<comment type="caution">
    <text evidence="3">The sequence shown here is derived from an EMBL/GenBank/DDBJ whole genome shotgun (WGS) entry which is preliminary data.</text>
</comment>
<dbReference type="InterPro" id="IPR045518">
    <property type="entry name" value="2EXR"/>
</dbReference>
<feature type="compositionally biased region" description="Acidic residues" evidence="1">
    <location>
        <begin position="592"/>
        <end position="634"/>
    </location>
</feature>
<evidence type="ECO:0000313" key="4">
    <source>
        <dbReference type="Proteomes" id="UP000191004"/>
    </source>
</evidence>
<dbReference type="AlphaFoldDB" id="A0A1T3CL04"/>
<feature type="compositionally biased region" description="Acidic residues" evidence="1">
    <location>
        <begin position="360"/>
        <end position="401"/>
    </location>
</feature>
<keyword evidence="4" id="KW-1185">Reference proteome</keyword>
<feature type="compositionally biased region" description="Basic and acidic residues" evidence="1">
    <location>
        <begin position="509"/>
        <end position="526"/>
    </location>
</feature>
<protein>
    <recommendedName>
        <fullName evidence="2">2EXR domain-containing protein</fullName>
    </recommendedName>
</protein>
<feature type="domain" description="2EXR" evidence="2">
    <location>
        <begin position="45"/>
        <end position="163"/>
    </location>
</feature>
<proteinExistence type="predicted"/>
<dbReference type="PANTHER" id="PTHR35910">
    <property type="entry name" value="2EXR DOMAIN-CONTAINING PROTEIN"/>
    <property type="match status" value="1"/>
</dbReference>
<sequence length="634" mass="72263">MYEDSELLLRYAEESEDDSYDSAVEYEFYNGTDPWDENPYEGRVFHGFSRLPPELRLRIWELGLVEAARPRVLQFEVRAIPRKMPGVFTENEYGDQIQRLFRDWHVRPGKDLARVTKRTRILMAVNREAREVARKILPHTLKVQNPARNGYGMVSFNQDRDVVQIDGYEKGHISPWAPDERLEDSAYHFDGFAENVVQLAIDEHAFNDNDTDTNTDPYFTHAMEPFHNLKRLFLLAQSVVPLAPYVQRWCGSDFVYTHTTAIKDRGNDYFWTKRCWPNADDYDDFVRNNVPTPPIRDVTRPFPFTRSGISVLPMLAFDDSESLKALDKARVRWRESYERGVPIWEVSDSSSDNDASSQSEPDEYESDGIDDSEIIENDSEDNSNEDDMSGDEVYDDDDDVTLDGNEVGEIVPVFSSPEPEPEPEPTGLGSSTPDAQNSRKRRIVADSDDEDPSDGPGAKRARTSRPARVVTSDTEDEGVSEPNGIRRSRKRAAIVDSDEEEDDDDGNDVEVKGMDEDGSSSKKDGKGALNGVKSNHKGREDDEDDDEDDDEEDGEEDEEEEVTDVKQLSLASRLNLAPQRHSSSRKRKAEDDMSTDPEEYSEDDDDDDEDEDDERSEDDLIDGIAEESEEDDYE</sequence>
<name>A0A1T3CL04_9HYPO</name>
<dbReference type="PANTHER" id="PTHR35910:SF1">
    <property type="entry name" value="2EXR DOMAIN-CONTAINING PROTEIN"/>
    <property type="match status" value="1"/>
</dbReference>
<organism evidence="3 4">
    <name type="scientific">Trichoderma guizhouense</name>
    <dbReference type="NCBI Taxonomy" id="1491466"/>
    <lineage>
        <taxon>Eukaryota</taxon>
        <taxon>Fungi</taxon>
        <taxon>Dikarya</taxon>
        <taxon>Ascomycota</taxon>
        <taxon>Pezizomycotina</taxon>
        <taxon>Sordariomycetes</taxon>
        <taxon>Hypocreomycetidae</taxon>
        <taxon>Hypocreales</taxon>
        <taxon>Hypocreaceae</taxon>
        <taxon>Trichoderma</taxon>
    </lineage>
</organism>
<feature type="compositionally biased region" description="Acidic residues" evidence="1">
    <location>
        <begin position="496"/>
        <end position="508"/>
    </location>
</feature>
<dbReference type="Pfam" id="PF20150">
    <property type="entry name" value="2EXR"/>
    <property type="match status" value="1"/>
</dbReference>
<evidence type="ECO:0000313" key="3">
    <source>
        <dbReference type="EMBL" id="OPB41752.1"/>
    </source>
</evidence>
<evidence type="ECO:0000256" key="1">
    <source>
        <dbReference type="SAM" id="MobiDB-lite"/>
    </source>
</evidence>
<dbReference type="Proteomes" id="UP000191004">
    <property type="component" value="Unassembled WGS sequence"/>
</dbReference>
<feature type="region of interest" description="Disordered" evidence="1">
    <location>
        <begin position="345"/>
        <end position="634"/>
    </location>
</feature>
<feature type="compositionally biased region" description="Low complexity" evidence="1">
    <location>
        <begin position="347"/>
        <end position="359"/>
    </location>
</feature>
<dbReference type="EMBL" id="LVVK01000014">
    <property type="protein sequence ID" value="OPB41752.1"/>
    <property type="molecule type" value="Genomic_DNA"/>
</dbReference>
<reference evidence="3 4" key="1">
    <citation type="submission" date="2016-04" db="EMBL/GenBank/DDBJ databases">
        <title>Multiple horizontal gene transfer events from other fungi enriched the ability of the initially mycotrophic fungus Trichoderma (Ascomycota) to feed on dead plant biomass.</title>
        <authorList>
            <person name="Atanasova L."/>
            <person name="Chenthamara K."/>
            <person name="Zhang J."/>
            <person name="Grujic M."/>
            <person name="Henrissat B."/>
            <person name="Kuo A."/>
            <person name="Aertz A."/>
            <person name="Salamov A."/>
            <person name="Lipzen A."/>
            <person name="Labutti K."/>
            <person name="Barry K."/>
            <person name="Miao Y."/>
            <person name="Rahimi M.J."/>
            <person name="Shen Q."/>
            <person name="Grigoriev I.V."/>
            <person name="Kubicek C.P."/>
            <person name="Druzhinina I.S."/>
        </authorList>
    </citation>
    <scope>NUCLEOTIDE SEQUENCE [LARGE SCALE GENOMIC DNA]</scope>
    <source>
        <strain evidence="3 4">NJAU 4742</strain>
    </source>
</reference>
<evidence type="ECO:0000259" key="2">
    <source>
        <dbReference type="Pfam" id="PF20150"/>
    </source>
</evidence>